<sequence>MSVSEIVSLSIAIISLIVSIYVVIRDQSQKRFDLLITMYDRLESSNEELQHQTDKESSQKAKWKLERELETACYMLYKKKIDRKIFYHLYRAWLLSRDYFWTEKYNNDMSEPGNHPYTVWAIKTGLKKGFLNNSKVKQKFLKQMTDYIISKKLGE</sequence>
<keyword evidence="1" id="KW-0812">Transmembrane</keyword>
<accession>A0A1T4KMX9</accession>
<proteinExistence type="predicted"/>
<gene>
    <name evidence="2" type="ORF">SAMN02745152_00230</name>
</gene>
<keyword evidence="1" id="KW-1133">Transmembrane helix</keyword>
<organism evidence="2 3">
    <name type="scientific">Treponema berlinense</name>
    <dbReference type="NCBI Taxonomy" id="225004"/>
    <lineage>
        <taxon>Bacteria</taxon>
        <taxon>Pseudomonadati</taxon>
        <taxon>Spirochaetota</taxon>
        <taxon>Spirochaetia</taxon>
        <taxon>Spirochaetales</taxon>
        <taxon>Treponemataceae</taxon>
        <taxon>Treponema</taxon>
    </lineage>
</organism>
<dbReference type="RefSeq" id="WP_078929983.1">
    <property type="nucleotide sequence ID" value="NZ_FUXC01000001.1"/>
</dbReference>
<protein>
    <submittedName>
        <fullName evidence="2">Uncharacterized protein</fullName>
    </submittedName>
</protein>
<dbReference type="AlphaFoldDB" id="A0A1T4KMX9"/>
<dbReference type="GeneID" id="303366507"/>
<evidence type="ECO:0000313" key="2">
    <source>
        <dbReference type="EMBL" id="SJZ43747.1"/>
    </source>
</evidence>
<reference evidence="2 3" key="1">
    <citation type="submission" date="2017-02" db="EMBL/GenBank/DDBJ databases">
        <authorList>
            <person name="Peterson S.W."/>
        </authorList>
    </citation>
    <scope>NUCLEOTIDE SEQUENCE [LARGE SCALE GENOMIC DNA]</scope>
    <source>
        <strain evidence="2 3">ATCC BAA-909</strain>
    </source>
</reference>
<dbReference type="STRING" id="225004.SAMN02745152_00230"/>
<evidence type="ECO:0000256" key="1">
    <source>
        <dbReference type="SAM" id="Phobius"/>
    </source>
</evidence>
<keyword evidence="3" id="KW-1185">Reference proteome</keyword>
<keyword evidence="1" id="KW-0472">Membrane</keyword>
<dbReference type="EMBL" id="FUXC01000001">
    <property type="protein sequence ID" value="SJZ43747.1"/>
    <property type="molecule type" value="Genomic_DNA"/>
</dbReference>
<evidence type="ECO:0000313" key="3">
    <source>
        <dbReference type="Proteomes" id="UP000190395"/>
    </source>
</evidence>
<dbReference type="OrthoDB" id="9889247at2"/>
<name>A0A1T4KMX9_9SPIR</name>
<feature type="transmembrane region" description="Helical" evidence="1">
    <location>
        <begin position="6"/>
        <end position="24"/>
    </location>
</feature>
<dbReference type="Proteomes" id="UP000190395">
    <property type="component" value="Unassembled WGS sequence"/>
</dbReference>